<evidence type="ECO:0000313" key="2">
    <source>
        <dbReference type="EMBL" id="KAF2113813.1"/>
    </source>
</evidence>
<dbReference type="EMBL" id="ML977327">
    <property type="protein sequence ID" value="KAF2113813.1"/>
    <property type="molecule type" value="Genomic_DNA"/>
</dbReference>
<feature type="region of interest" description="Disordered" evidence="1">
    <location>
        <begin position="186"/>
        <end position="353"/>
    </location>
</feature>
<proteinExistence type="predicted"/>
<organism evidence="2 3">
    <name type="scientific">Lophiotrema nucula</name>
    <dbReference type="NCBI Taxonomy" id="690887"/>
    <lineage>
        <taxon>Eukaryota</taxon>
        <taxon>Fungi</taxon>
        <taxon>Dikarya</taxon>
        <taxon>Ascomycota</taxon>
        <taxon>Pezizomycotina</taxon>
        <taxon>Dothideomycetes</taxon>
        <taxon>Pleosporomycetidae</taxon>
        <taxon>Pleosporales</taxon>
        <taxon>Lophiotremataceae</taxon>
        <taxon>Lophiotrema</taxon>
    </lineage>
</organism>
<sequence length="353" mass="38155">MASTEVFDHTTDHVITAEAHTVSVTVTGAGVILESSSPVIIIDAEGMRRRAAGLKINCAGLRFTTPGVNMPTDPVSASQEEGLDNGIGMATTSAPHEEALDNEVQEPTAPTPQQVDPASIELPPSPQSPATEMDRFEIPGMPENDPWLIRPSKEPAAFPQLDTHSHDNPWFVDTFTHSPKALSSSEHNAVFGTSTGPAPSACDDPMASLKPTQNPKPGPRSGLTEQPLSVPPLPARPSARPNYKTPQLGLSTPNINPYNRLPPKGRAYSLDSEDENEPEPAEPEPNSARPQSPGFNNHPFSKPSGLQDICKLFSERGNIAQQPAMVQWEQEAKTRGHLNHDQRRGEQGRGRRR</sequence>
<feature type="compositionally biased region" description="Polar residues" evidence="1">
    <location>
        <begin position="289"/>
        <end position="299"/>
    </location>
</feature>
<dbReference type="AlphaFoldDB" id="A0A6A5Z482"/>
<reference evidence="2" key="1">
    <citation type="journal article" date="2020" name="Stud. Mycol.">
        <title>101 Dothideomycetes genomes: a test case for predicting lifestyles and emergence of pathogens.</title>
        <authorList>
            <person name="Haridas S."/>
            <person name="Albert R."/>
            <person name="Binder M."/>
            <person name="Bloem J."/>
            <person name="Labutti K."/>
            <person name="Salamov A."/>
            <person name="Andreopoulos B."/>
            <person name="Baker S."/>
            <person name="Barry K."/>
            <person name="Bills G."/>
            <person name="Bluhm B."/>
            <person name="Cannon C."/>
            <person name="Castanera R."/>
            <person name="Culley D."/>
            <person name="Daum C."/>
            <person name="Ezra D."/>
            <person name="Gonzalez J."/>
            <person name="Henrissat B."/>
            <person name="Kuo A."/>
            <person name="Liang C."/>
            <person name="Lipzen A."/>
            <person name="Lutzoni F."/>
            <person name="Magnuson J."/>
            <person name="Mondo S."/>
            <person name="Nolan M."/>
            <person name="Ohm R."/>
            <person name="Pangilinan J."/>
            <person name="Park H.-J."/>
            <person name="Ramirez L."/>
            <person name="Alfaro M."/>
            <person name="Sun H."/>
            <person name="Tritt A."/>
            <person name="Yoshinaga Y."/>
            <person name="Zwiers L.-H."/>
            <person name="Turgeon B."/>
            <person name="Goodwin S."/>
            <person name="Spatafora J."/>
            <person name="Crous P."/>
            <person name="Grigoriev I."/>
        </authorList>
    </citation>
    <scope>NUCLEOTIDE SEQUENCE</scope>
    <source>
        <strain evidence="2">CBS 627.86</strain>
    </source>
</reference>
<protein>
    <submittedName>
        <fullName evidence="2">Uncharacterized protein</fullName>
    </submittedName>
</protein>
<feature type="compositionally biased region" description="Acidic residues" evidence="1">
    <location>
        <begin position="271"/>
        <end position="282"/>
    </location>
</feature>
<feature type="region of interest" description="Disordered" evidence="1">
    <location>
        <begin position="99"/>
        <end position="146"/>
    </location>
</feature>
<dbReference type="Proteomes" id="UP000799770">
    <property type="component" value="Unassembled WGS sequence"/>
</dbReference>
<evidence type="ECO:0000313" key="3">
    <source>
        <dbReference type="Proteomes" id="UP000799770"/>
    </source>
</evidence>
<evidence type="ECO:0000256" key="1">
    <source>
        <dbReference type="SAM" id="MobiDB-lite"/>
    </source>
</evidence>
<accession>A0A6A5Z482</accession>
<keyword evidence="3" id="KW-1185">Reference proteome</keyword>
<feature type="compositionally biased region" description="Basic and acidic residues" evidence="1">
    <location>
        <begin position="330"/>
        <end position="353"/>
    </location>
</feature>
<feature type="compositionally biased region" description="Polar residues" evidence="1">
    <location>
        <begin position="244"/>
        <end position="257"/>
    </location>
</feature>
<gene>
    <name evidence="2" type="ORF">BDV96DRAFT_648053</name>
</gene>
<name>A0A6A5Z482_9PLEO</name>
<feature type="compositionally biased region" description="Polar residues" evidence="1">
    <location>
        <begin position="186"/>
        <end position="197"/>
    </location>
</feature>